<evidence type="ECO:0000313" key="13">
    <source>
        <dbReference type="Proteomes" id="UP000053259"/>
    </source>
</evidence>
<dbReference type="STRING" id="253628.A0A0D1Y0T6"/>
<name>A0A0D1Y0T6_9PEZI</name>
<keyword evidence="7 9" id="KW-0539">Nucleus</keyword>
<dbReference type="AlphaFoldDB" id="A0A0D1Y0T6"/>
<evidence type="ECO:0000313" key="12">
    <source>
        <dbReference type="EMBL" id="KIW08696.1"/>
    </source>
</evidence>
<proteinExistence type="inferred from homology"/>
<evidence type="ECO:0000256" key="10">
    <source>
        <dbReference type="SAM" id="MobiDB-lite"/>
    </source>
</evidence>
<evidence type="ECO:0000256" key="8">
    <source>
        <dbReference type="ARBA" id="ARBA00023274"/>
    </source>
</evidence>
<dbReference type="SUPFAM" id="SSF50182">
    <property type="entry name" value="Sm-like ribonucleoproteins"/>
    <property type="match status" value="1"/>
</dbReference>
<dbReference type="InterPro" id="IPR034101">
    <property type="entry name" value="Lsm4"/>
</dbReference>
<feature type="domain" description="Sm" evidence="11">
    <location>
        <begin position="2"/>
        <end position="75"/>
    </location>
</feature>
<evidence type="ECO:0000256" key="6">
    <source>
        <dbReference type="ARBA" id="ARBA00023187"/>
    </source>
</evidence>
<dbReference type="GO" id="GO:0097525">
    <property type="term" value="C:spliceosomal snRNP complex"/>
    <property type="evidence" value="ECO:0007669"/>
    <property type="project" value="UniProtKB-ARBA"/>
</dbReference>
<dbReference type="Gene3D" id="2.30.30.100">
    <property type="match status" value="1"/>
</dbReference>
<dbReference type="PROSITE" id="PS52002">
    <property type="entry name" value="SM"/>
    <property type="match status" value="1"/>
</dbReference>
<dbReference type="RefSeq" id="XP_016218565.1">
    <property type="nucleotide sequence ID" value="XM_016353412.1"/>
</dbReference>
<feature type="region of interest" description="Disordered" evidence="10">
    <location>
        <begin position="80"/>
        <end position="128"/>
    </location>
</feature>
<keyword evidence="8 9" id="KW-0687">Ribonucleoprotein</keyword>
<comment type="subunit">
    <text evidence="9">LSm subunits form a heteromer with a doughnut shape.</text>
</comment>
<reference evidence="12 13" key="1">
    <citation type="submission" date="2015-01" db="EMBL/GenBank/DDBJ databases">
        <title>The Genome Sequence of Ochroconis gallopava CBS43764.</title>
        <authorList>
            <consortium name="The Broad Institute Genomics Platform"/>
            <person name="Cuomo C."/>
            <person name="de Hoog S."/>
            <person name="Gorbushina A."/>
            <person name="Stielow B."/>
            <person name="Teixiera M."/>
            <person name="Abouelleil A."/>
            <person name="Chapman S.B."/>
            <person name="Priest M."/>
            <person name="Young S.K."/>
            <person name="Wortman J."/>
            <person name="Nusbaum C."/>
            <person name="Birren B."/>
        </authorList>
    </citation>
    <scope>NUCLEOTIDE SEQUENCE [LARGE SCALE GENOMIC DNA]</scope>
    <source>
        <strain evidence="12 13">CBS 43764</strain>
    </source>
</reference>
<dbReference type="EMBL" id="KN847530">
    <property type="protein sequence ID" value="KIW08696.1"/>
    <property type="molecule type" value="Genomic_DNA"/>
</dbReference>
<dbReference type="PANTHER" id="PTHR23338">
    <property type="entry name" value="SMALL NUCLEAR RIBONUCLEOPROTEIN SM"/>
    <property type="match status" value="1"/>
</dbReference>
<evidence type="ECO:0000256" key="7">
    <source>
        <dbReference type="ARBA" id="ARBA00023242"/>
    </source>
</evidence>
<organism evidence="12 13">
    <name type="scientific">Verruconis gallopava</name>
    <dbReference type="NCBI Taxonomy" id="253628"/>
    <lineage>
        <taxon>Eukaryota</taxon>
        <taxon>Fungi</taxon>
        <taxon>Dikarya</taxon>
        <taxon>Ascomycota</taxon>
        <taxon>Pezizomycotina</taxon>
        <taxon>Dothideomycetes</taxon>
        <taxon>Pleosporomycetidae</taxon>
        <taxon>Venturiales</taxon>
        <taxon>Sympoventuriaceae</taxon>
        <taxon>Verruconis</taxon>
    </lineage>
</organism>
<sequence>MLPLGLLNAAVGHPMLVELKDGDTLNGHLLSCDTWMNLVMKEVIQTSAEGDKFFRLEEAYVRGNNIKYIRVSDDIVDALKEQQQKEQASRAQQQGRGDHQRGGFGGRGDRGGRGRGGRGVRGGRARGS</sequence>
<dbReference type="Pfam" id="PF01423">
    <property type="entry name" value="LSM"/>
    <property type="match status" value="1"/>
</dbReference>
<dbReference type="GO" id="GO:0003723">
    <property type="term" value="F:RNA binding"/>
    <property type="evidence" value="ECO:0007669"/>
    <property type="project" value="UniProtKB-KW"/>
</dbReference>
<comment type="subcellular location">
    <subcellularLocation>
        <location evidence="1 9">Nucleus</location>
    </subcellularLocation>
</comment>
<dbReference type="VEuPathDB" id="FungiDB:PV09_00643"/>
<gene>
    <name evidence="9" type="primary">LSM4</name>
    <name evidence="12" type="ORF">PV09_00643</name>
</gene>
<dbReference type="OrthoDB" id="747253at2759"/>
<dbReference type="GO" id="GO:0005681">
    <property type="term" value="C:spliceosomal complex"/>
    <property type="evidence" value="ECO:0007669"/>
    <property type="project" value="UniProtKB-UniRule"/>
</dbReference>
<dbReference type="InterPro" id="IPR001163">
    <property type="entry name" value="Sm_dom_euk/arc"/>
</dbReference>
<keyword evidence="6 9" id="KW-0508">mRNA splicing</keyword>
<dbReference type="InParanoid" id="A0A0D1Y0T6"/>
<dbReference type="GO" id="GO:0000956">
    <property type="term" value="P:nuclear-transcribed mRNA catabolic process"/>
    <property type="evidence" value="ECO:0007669"/>
    <property type="project" value="UniProtKB-UniRule"/>
</dbReference>
<evidence type="ECO:0000256" key="4">
    <source>
        <dbReference type="ARBA" id="ARBA00022728"/>
    </source>
</evidence>
<dbReference type="GeneID" id="27308616"/>
<dbReference type="InterPro" id="IPR047575">
    <property type="entry name" value="Sm"/>
</dbReference>
<keyword evidence="4 9" id="KW-0747">Spliceosome</keyword>
<comment type="function">
    <text evidence="9">Binds specifically to the 3'-terminal U-tract of U6 snRNA.</text>
</comment>
<protein>
    <recommendedName>
        <fullName evidence="9">LSM complex subunit LSM4</fullName>
    </recommendedName>
</protein>
<evidence type="ECO:0000256" key="3">
    <source>
        <dbReference type="ARBA" id="ARBA00022664"/>
    </source>
</evidence>
<evidence type="ECO:0000256" key="5">
    <source>
        <dbReference type="ARBA" id="ARBA00022884"/>
    </source>
</evidence>
<evidence type="ECO:0000256" key="9">
    <source>
        <dbReference type="RuleBase" id="RU365049"/>
    </source>
</evidence>
<keyword evidence="13" id="KW-1185">Reference proteome</keyword>
<accession>A0A0D1Y0T6</accession>
<evidence type="ECO:0000256" key="2">
    <source>
        <dbReference type="ARBA" id="ARBA00006850"/>
    </source>
</evidence>
<keyword evidence="3 9" id="KW-0507">mRNA processing</keyword>
<dbReference type="InterPro" id="IPR027141">
    <property type="entry name" value="LSm4/Sm_D1/D3"/>
</dbReference>
<dbReference type="HOGENOM" id="CLU_099537_2_2_1"/>
<dbReference type="Proteomes" id="UP000053259">
    <property type="component" value="Unassembled WGS sequence"/>
</dbReference>
<dbReference type="GO" id="GO:0000398">
    <property type="term" value="P:mRNA splicing, via spliceosome"/>
    <property type="evidence" value="ECO:0007669"/>
    <property type="project" value="InterPro"/>
</dbReference>
<dbReference type="SMART" id="SM00651">
    <property type="entry name" value="Sm"/>
    <property type="match status" value="1"/>
</dbReference>
<evidence type="ECO:0000259" key="11">
    <source>
        <dbReference type="PROSITE" id="PS52002"/>
    </source>
</evidence>
<keyword evidence="5 9" id="KW-0694">RNA-binding</keyword>
<feature type="compositionally biased region" description="Basic residues" evidence="10">
    <location>
        <begin position="113"/>
        <end position="128"/>
    </location>
</feature>
<dbReference type="CDD" id="cd01723">
    <property type="entry name" value="LSm4"/>
    <property type="match status" value="1"/>
</dbReference>
<dbReference type="InterPro" id="IPR010920">
    <property type="entry name" value="LSM_dom_sf"/>
</dbReference>
<evidence type="ECO:0000256" key="1">
    <source>
        <dbReference type="ARBA" id="ARBA00004123"/>
    </source>
</evidence>
<comment type="similarity">
    <text evidence="2 9">Belongs to the snRNP Sm proteins family.</text>
</comment>
<dbReference type="FunFam" id="2.30.30.100:FF:000024">
    <property type="entry name" value="U6 snRNA-associated Sm-like protein LSm4"/>
    <property type="match status" value="1"/>
</dbReference>
<feature type="compositionally biased region" description="Basic and acidic residues" evidence="10">
    <location>
        <begin position="96"/>
        <end position="112"/>
    </location>
</feature>